<dbReference type="Proteomes" id="UP000001840">
    <property type="component" value="Segment"/>
</dbReference>
<evidence type="ECO:0000313" key="1">
    <source>
        <dbReference type="EMBL" id="CAX65016.1"/>
    </source>
</evidence>
<proteinExistence type="predicted"/>
<dbReference type="EMBL" id="FN297812">
    <property type="protein sequence ID" value="CAX65016.1"/>
    <property type="molecule type" value="Genomic_DNA"/>
</dbReference>
<dbReference type="OrthoDB" id="25199at10239"/>
<keyword evidence="2" id="KW-1185">Reference proteome</keyword>
<sequence length="84" mass="9354">MEGKMHVAKQMLAELGAELVGRTVITMPYGGWPGGLARVTEVNPDPAAPEISFNVQSIQTREEIGVFEDEWVFLHEELPEELKC</sequence>
<accession>D4HTX4</accession>
<dbReference type="RefSeq" id="YP_009167742.1">
    <property type="nucleotide sequence ID" value="NC_027981.1"/>
</dbReference>
<organism evidence="1 2">
    <name type="scientific">Vibrio phage VP585</name>
    <dbReference type="NCBI Taxonomy" id="631719"/>
    <lineage>
        <taxon>Viruses</taxon>
        <taxon>Duplodnaviria</taxon>
        <taxon>Heunggongvirae</taxon>
        <taxon>Uroviricota</taxon>
        <taxon>Caudoviricetes</taxon>
        <taxon>Vhmlvirus</taxon>
        <taxon>Vhmlvirus VP585</taxon>
    </lineage>
</organism>
<protein>
    <submittedName>
        <fullName evidence="1">Gp35 protein</fullName>
    </submittedName>
</protein>
<dbReference type="GeneID" id="26040302"/>
<name>D4HTX4_9CAUD</name>
<evidence type="ECO:0000313" key="2">
    <source>
        <dbReference type="Proteomes" id="UP000001840"/>
    </source>
</evidence>
<dbReference type="KEGG" id="vg:26040302"/>
<reference evidence="1 2" key="1">
    <citation type="journal article" date="2009" name="J. Virol.">
        <title>The linear plasmid prophage Vp58.5 of Vibrio parahaemolyticus is closely related to the integrating phage VHML and constitutes a new incompatibility group of telomere phages.</title>
        <authorList>
            <person name="Zabala B."/>
            <person name="Hammerl J.A."/>
            <person name="Espejo R.T."/>
            <person name="Hertwig S."/>
        </authorList>
    </citation>
    <scope>NUCLEOTIDE SEQUENCE [LARGE SCALE GENOMIC DNA]</scope>
</reference>